<sequence>MEYLGDVSKKVEDFIRKSDQFQTACNSAFDQVDVRGLGSIPISHVALATVYFFRDVSTAVDDFGIKVKEPTAEEVKKILLDNGFEEGDDVSRAEFETLYVAILKYAAVKCAVGFAQKYGVGMAVGFTAVLILKKAIRAVPVVGGIAKPILGLLPAPLLGPLLGILGVYAADRGDLADVRRKLFGDKKGQFKSG</sequence>
<dbReference type="Proteomes" id="UP001244341">
    <property type="component" value="Chromosome 7b"/>
</dbReference>
<reference evidence="1 2" key="1">
    <citation type="submission" date="2023-05" db="EMBL/GenBank/DDBJ databases">
        <title>A 100% complete, gapless, phased diploid assembly of the Scenedesmus obliquus UTEX 3031 genome.</title>
        <authorList>
            <person name="Biondi T.C."/>
            <person name="Hanschen E.R."/>
            <person name="Kwon T."/>
            <person name="Eng W."/>
            <person name="Kruse C.P.S."/>
            <person name="Koehler S.I."/>
            <person name="Kunde Y."/>
            <person name="Gleasner C.D."/>
            <person name="You Mak K.T."/>
            <person name="Polle J."/>
            <person name="Hovde B.T."/>
            <person name="Starkenburg S.R."/>
        </authorList>
    </citation>
    <scope>NUCLEOTIDE SEQUENCE [LARGE SCALE GENOMIC DNA]</scope>
    <source>
        <strain evidence="1 2">DOE0152z</strain>
    </source>
</reference>
<protein>
    <recommendedName>
        <fullName evidence="3">EF-hand domain-containing protein</fullName>
    </recommendedName>
</protein>
<evidence type="ECO:0000313" key="2">
    <source>
        <dbReference type="Proteomes" id="UP001244341"/>
    </source>
</evidence>
<evidence type="ECO:0000313" key="1">
    <source>
        <dbReference type="EMBL" id="WIA16683.1"/>
    </source>
</evidence>
<proteinExistence type="predicted"/>
<gene>
    <name evidence="1" type="ORF">OEZ85_013342</name>
</gene>
<accession>A0ABY8UAJ1</accession>
<name>A0ABY8UAJ1_TETOB</name>
<organism evidence="1 2">
    <name type="scientific">Tetradesmus obliquus</name>
    <name type="common">Green alga</name>
    <name type="synonym">Acutodesmus obliquus</name>
    <dbReference type="NCBI Taxonomy" id="3088"/>
    <lineage>
        <taxon>Eukaryota</taxon>
        <taxon>Viridiplantae</taxon>
        <taxon>Chlorophyta</taxon>
        <taxon>core chlorophytes</taxon>
        <taxon>Chlorophyceae</taxon>
        <taxon>CS clade</taxon>
        <taxon>Sphaeropleales</taxon>
        <taxon>Scenedesmaceae</taxon>
        <taxon>Tetradesmus</taxon>
    </lineage>
</organism>
<dbReference type="EMBL" id="CP126214">
    <property type="protein sequence ID" value="WIA16683.1"/>
    <property type="molecule type" value="Genomic_DNA"/>
</dbReference>
<keyword evidence="2" id="KW-1185">Reference proteome</keyword>
<evidence type="ECO:0008006" key="3">
    <source>
        <dbReference type="Google" id="ProtNLM"/>
    </source>
</evidence>